<dbReference type="GO" id="GO:0006355">
    <property type="term" value="P:regulation of DNA-templated transcription"/>
    <property type="evidence" value="ECO:0007669"/>
    <property type="project" value="InterPro"/>
</dbReference>
<evidence type="ECO:0000259" key="9">
    <source>
        <dbReference type="PROSITE" id="PS51755"/>
    </source>
</evidence>
<dbReference type="EMBL" id="DSVI01000008">
    <property type="protein sequence ID" value="HGT47925.1"/>
    <property type="molecule type" value="Genomic_DNA"/>
</dbReference>
<dbReference type="Pfam" id="PF00072">
    <property type="entry name" value="Response_reg"/>
    <property type="match status" value="1"/>
</dbReference>
<feature type="domain" description="Response regulatory" evidence="8">
    <location>
        <begin position="3"/>
        <end position="117"/>
    </location>
</feature>
<evidence type="ECO:0000256" key="7">
    <source>
        <dbReference type="PROSITE-ProRule" id="PRU01091"/>
    </source>
</evidence>
<sequence>MTKILIVEDEPNMRLGLKDNLEFEGYNVELAEDGEDGLNKILDNKYDLIILDVMMPKISGFDVCKNARKSGVTTPIILLTAKGEEIDKVLGLELGADDYVTKPFSVRELIARVKAILRRSENLSLSESKSIKIGKLEVDFNGYKAISGKKDVQMSHKEFEILHYLWKKKNTTVSRDDLLTEIWGYDETPTTRTVDNFILKLRQKIEIDPNHPKIILTVHGVGYKMVL</sequence>
<dbReference type="SUPFAM" id="SSF46894">
    <property type="entry name" value="C-terminal effector domain of the bipartite response regulators"/>
    <property type="match status" value="1"/>
</dbReference>
<dbReference type="SMART" id="SM00862">
    <property type="entry name" value="Trans_reg_C"/>
    <property type="match status" value="1"/>
</dbReference>
<dbReference type="Gene3D" id="1.10.10.10">
    <property type="entry name" value="Winged helix-like DNA-binding domain superfamily/Winged helix DNA-binding domain"/>
    <property type="match status" value="1"/>
</dbReference>
<evidence type="ECO:0000256" key="5">
    <source>
        <dbReference type="ARBA" id="ARBA00023163"/>
    </source>
</evidence>
<dbReference type="AlphaFoldDB" id="A0A832DH62"/>
<dbReference type="InterPro" id="IPR016032">
    <property type="entry name" value="Sig_transdc_resp-reg_C-effctor"/>
</dbReference>
<dbReference type="Pfam" id="PF00486">
    <property type="entry name" value="Trans_reg_C"/>
    <property type="match status" value="1"/>
</dbReference>
<dbReference type="InterPro" id="IPR039420">
    <property type="entry name" value="WalR-like"/>
</dbReference>
<keyword evidence="2" id="KW-0902">Two-component regulatory system</keyword>
<evidence type="ECO:0000256" key="4">
    <source>
        <dbReference type="ARBA" id="ARBA00023125"/>
    </source>
</evidence>
<keyword evidence="3" id="KW-0805">Transcription regulation</keyword>
<organism evidence="10">
    <name type="scientific">Ignavibacterium album</name>
    <dbReference type="NCBI Taxonomy" id="591197"/>
    <lineage>
        <taxon>Bacteria</taxon>
        <taxon>Pseudomonadati</taxon>
        <taxon>Ignavibacteriota</taxon>
        <taxon>Ignavibacteria</taxon>
        <taxon>Ignavibacteriales</taxon>
        <taxon>Ignavibacteriaceae</taxon>
        <taxon>Ignavibacterium</taxon>
    </lineage>
</organism>
<protein>
    <submittedName>
        <fullName evidence="10">Response regulator transcription factor</fullName>
    </submittedName>
</protein>
<dbReference type="FunFam" id="3.40.50.2300:FF:000001">
    <property type="entry name" value="DNA-binding response regulator PhoB"/>
    <property type="match status" value="1"/>
</dbReference>
<gene>
    <name evidence="10" type="ORF">ENS56_07815</name>
</gene>
<dbReference type="PANTHER" id="PTHR48111:SF1">
    <property type="entry name" value="TWO-COMPONENT RESPONSE REGULATOR ORR33"/>
    <property type="match status" value="1"/>
</dbReference>
<evidence type="ECO:0000256" key="3">
    <source>
        <dbReference type="ARBA" id="ARBA00023015"/>
    </source>
</evidence>
<dbReference type="SMART" id="SM00448">
    <property type="entry name" value="REC"/>
    <property type="match status" value="1"/>
</dbReference>
<feature type="domain" description="OmpR/PhoB-type" evidence="9">
    <location>
        <begin position="128"/>
        <end position="227"/>
    </location>
</feature>
<dbReference type="InterPro" id="IPR001867">
    <property type="entry name" value="OmpR/PhoB-type_DNA-bd"/>
</dbReference>
<dbReference type="GO" id="GO:0000156">
    <property type="term" value="F:phosphorelay response regulator activity"/>
    <property type="evidence" value="ECO:0007669"/>
    <property type="project" value="TreeGrafter"/>
</dbReference>
<dbReference type="GO" id="GO:0000976">
    <property type="term" value="F:transcription cis-regulatory region binding"/>
    <property type="evidence" value="ECO:0007669"/>
    <property type="project" value="TreeGrafter"/>
</dbReference>
<dbReference type="PANTHER" id="PTHR48111">
    <property type="entry name" value="REGULATOR OF RPOS"/>
    <property type="match status" value="1"/>
</dbReference>
<dbReference type="InterPro" id="IPR011006">
    <property type="entry name" value="CheY-like_superfamily"/>
</dbReference>
<evidence type="ECO:0000256" key="6">
    <source>
        <dbReference type="PROSITE-ProRule" id="PRU00169"/>
    </source>
</evidence>
<dbReference type="Gene3D" id="3.40.50.2300">
    <property type="match status" value="1"/>
</dbReference>
<dbReference type="CDD" id="cd00383">
    <property type="entry name" value="trans_reg_C"/>
    <property type="match status" value="1"/>
</dbReference>
<dbReference type="SUPFAM" id="SSF52172">
    <property type="entry name" value="CheY-like"/>
    <property type="match status" value="1"/>
</dbReference>
<dbReference type="GO" id="GO:0005829">
    <property type="term" value="C:cytosol"/>
    <property type="evidence" value="ECO:0007669"/>
    <property type="project" value="TreeGrafter"/>
</dbReference>
<name>A0A832DH62_9BACT</name>
<dbReference type="GO" id="GO:0032993">
    <property type="term" value="C:protein-DNA complex"/>
    <property type="evidence" value="ECO:0007669"/>
    <property type="project" value="TreeGrafter"/>
</dbReference>
<feature type="modified residue" description="4-aspartylphosphate" evidence="6">
    <location>
        <position position="52"/>
    </location>
</feature>
<dbReference type="Gene3D" id="6.10.250.690">
    <property type="match status" value="1"/>
</dbReference>
<keyword evidence="5" id="KW-0804">Transcription</keyword>
<dbReference type="InterPro" id="IPR001789">
    <property type="entry name" value="Sig_transdc_resp-reg_receiver"/>
</dbReference>
<accession>A0A832DH62</accession>
<keyword evidence="4 7" id="KW-0238">DNA-binding</keyword>
<keyword evidence="1 6" id="KW-0597">Phosphoprotein</keyword>
<reference evidence="10" key="1">
    <citation type="journal article" date="2020" name="mSystems">
        <title>Genome- and Community-Level Interaction Insights into Carbon Utilization and Element Cycling Functions of Hydrothermarchaeota in Hydrothermal Sediment.</title>
        <authorList>
            <person name="Zhou Z."/>
            <person name="Liu Y."/>
            <person name="Xu W."/>
            <person name="Pan J."/>
            <person name="Luo Z.H."/>
            <person name="Li M."/>
        </authorList>
    </citation>
    <scope>NUCLEOTIDE SEQUENCE [LARGE SCALE GENOMIC DNA]</scope>
    <source>
        <strain evidence="10">SpSt-500</strain>
    </source>
</reference>
<evidence type="ECO:0000259" key="8">
    <source>
        <dbReference type="PROSITE" id="PS50110"/>
    </source>
</evidence>
<dbReference type="InterPro" id="IPR036388">
    <property type="entry name" value="WH-like_DNA-bd_sf"/>
</dbReference>
<dbReference type="PROSITE" id="PS50110">
    <property type="entry name" value="RESPONSE_REGULATORY"/>
    <property type="match status" value="1"/>
</dbReference>
<proteinExistence type="predicted"/>
<evidence type="ECO:0000313" key="10">
    <source>
        <dbReference type="EMBL" id="HGT47925.1"/>
    </source>
</evidence>
<comment type="caution">
    <text evidence="10">The sequence shown here is derived from an EMBL/GenBank/DDBJ whole genome shotgun (WGS) entry which is preliminary data.</text>
</comment>
<evidence type="ECO:0000256" key="1">
    <source>
        <dbReference type="ARBA" id="ARBA00022553"/>
    </source>
</evidence>
<evidence type="ECO:0000256" key="2">
    <source>
        <dbReference type="ARBA" id="ARBA00023012"/>
    </source>
</evidence>
<feature type="DNA-binding region" description="OmpR/PhoB-type" evidence="7">
    <location>
        <begin position="128"/>
        <end position="227"/>
    </location>
</feature>
<dbReference type="PROSITE" id="PS51755">
    <property type="entry name" value="OMPR_PHOB"/>
    <property type="match status" value="1"/>
</dbReference>